<name>A0A2G5EBT5_AQUCA</name>
<evidence type="ECO:0000313" key="1">
    <source>
        <dbReference type="EMBL" id="PIA53027.1"/>
    </source>
</evidence>
<keyword evidence="2" id="KW-1185">Reference proteome</keyword>
<dbReference type="EMBL" id="KZ305027">
    <property type="protein sequence ID" value="PIA53027.1"/>
    <property type="molecule type" value="Genomic_DNA"/>
</dbReference>
<dbReference type="AlphaFoldDB" id="A0A2G5EBT5"/>
<protein>
    <submittedName>
        <fullName evidence="1">Uncharacterized protein</fullName>
    </submittedName>
</protein>
<evidence type="ECO:0000313" key="2">
    <source>
        <dbReference type="Proteomes" id="UP000230069"/>
    </source>
</evidence>
<organism evidence="1 2">
    <name type="scientific">Aquilegia coerulea</name>
    <name type="common">Rocky mountain columbine</name>
    <dbReference type="NCBI Taxonomy" id="218851"/>
    <lineage>
        <taxon>Eukaryota</taxon>
        <taxon>Viridiplantae</taxon>
        <taxon>Streptophyta</taxon>
        <taxon>Embryophyta</taxon>
        <taxon>Tracheophyta</taxon>
        <taxon>Spermatophyta</taxon>
        <taxon>Magnoliopsida</taxon>
        <taxon>Ranunculales</taxon>
        <taxon>Ranunculaceae</taxon>
        <taxon>Thalictroideae</taxon>
        <taxon>Aquilegia</taxon>
    </lineage>
</organism>
<accession>A0A2G5EBT5</accession>
<gene>
    <name evidence="1" type="ORF">AQUCO_01000713v1</name>
</gene>
<proteinExistence type="predicted"/>
<dbReference type="Proteomes" id="UP000230069">
    <property type="component" value="Unassembled WGS sequence"/>
</dbReference>
<sequence>MQQFGCKYLLYLGHYLPYYRIFTIQEIHLDIQVLNLSLQCFHCSLLLGLHSKGHMGRKRINTLLFRK</sequence>
<dbReference type="InParanoid" id="A0A2G5EBT5"/>
<reference evidence="1 2" key="1">
    <citation type="submission" date="2017-09" db="EMBL/GenBank/DDBJ databases">
        <title>WGS assembly of Aquilegia coerulea Goldsmith.</title>
        <authorList>
            <person name="Hodges S."/>
            <person name="Kramer E."/>
            <person name="Nordborg M."/>
            <person name="Tomkins J."/>
            <person name="Borevitz J."/>
            <person name="Derieg N."/>
            <person name="Yan J."/>
            <person name="Mihaltcheva S."/>
            <person name="Hayes R.D."/>
            <person name="Rokhsar D."/>
        </authorList>
    </citation>
    <scope>NUCLEOTIDE SEQUENCE [LARGE SCALE GENOMIC DNA]</scope>
    <source>
        <strain evidence="2">cv. Goldsmith</strain>
    </source>
</reference>